<evidence type="ECO:0000313" key="9">
    <source>
        <dbReference type="Proteomes" id="UP000524450"/>
    </source>
</evidence>
<dbReference type="AlphaFoldDB" id="A0A840FXN5"/>
<dbReference type="Proteomes" id="UP000524450">
    <property type="component" value="Unassembled WGS sequence"/>
</dbReference>
<keyword evidence="3" id="KW-0597">Phosphoprotein</keyword>
<reference evidence="8 9" key="1">
    <citation type="submission" date="2020-08" db="EMBL/GenBank/DDBJ databases">
        <title>Genomic Encyclopedia of Type Strains, Phase IV (KMG-V): Genome sequencing to study the core and pangenomes of soil and plant-associated prokaryotes.</title>
        <authorList>
            <person name="Whitman W."/>
        </authorList>
    </citation>
    <scope>NUCLEOTIDE SEQUENCE [LARGE SCALE GENOMIC DNA]</scope>
    <source>
        <strain evidence="8 9">34/80</strain>
    </source>
</reference>
<proteinExistence type="predicted"/>
<dbReference type="Gene3D" id="6.10.340.10">
    <property type="match status" value="1"/>
</dbReference>
<dbReference type="PANTHER" id="PTHR45436:SF16">
    <property type="entry name" value="HISTIDINE KINASE"/>
    <property type="match status" value="1"/>
</dbReference>
<dbReference type="InterPro" id="IPR036097">
    <property type="entry name" value="HisK_dim/P_sf"/>
</dbReference>
<evidence type="ECO:0000256" key="5">
    <source>
        <dbReference type="ARBA" id="ARBA00022777"/>
    </source>
</evidence>
<dbReference type="Gene3D" id="3.30.565.10">
    <property type="entry name" value="Histidine kinase-like ATPase, C-terminal domain"/>
    <property type="match status" value="1"/>
</dbReference>
<sequence>MSRNLHFQRRLSRVFVHFAAATSLLYGLLVYVAAQATEEFLLRRYVGAVLEWAMKDLAQQPAAGLPRANNLERLQALTRESHGTARPTLAEDVARLYVRASPDLPAWARDYAPGIHRRLDGDADGSMVGVASLDGGQDALYVIVDGDGLLDIDQLEPYLLVALLLIGGAVTALGGFTGKALARKLAQPLVTLTEEIDAHGEGPAVFSGIQRADEIGALSRGFTGLVDRLSGFLQREREFTRFASHELRTPVSVFKNNLSLLRVTSDPAVRERALSRMAQSAEEMEALVATFLALGREASEGTLQSRQLRLQADVERALAYLSPVIRQRRLTVALDGEVDATVSAPPELLTVLVDNLLRNAVAYAATHIRISLRHGVLEIFNDVDRDVPSSTGYGLQIVARFCERQQWTYTREQGDAAHTMRIAFTRGD</sequence>
<organism evidence="8 9">
    <name type="scientific">Variovorax guangxiensis</name>
    <dbReference type="NCBI Taxonomy" id="1775474"/>
    <lineage>
        <taxon>Bacteria</taxon>
        <taxon>Pseudomonadati</taxon>
        <taxon>Pseudomonadota</taxon>
        <taxon>Betaproteobacteria</taxon>
        <taxon>Burkholderiales</taxon>
        <taxon>Comamonadaceae</taxon>
        <taxon>Variovorax</taxon>
    </lineage>
</organism>
<feature type="transmembrane region" description="Helical" evidence="6">
    <location>
        <begin position="12"/>
        <end position="34"/>
    </location>
</feature>
<keyword evidence="5 8" id="KW-0418">Kinase</keyword>
<dbReference type="RefSeq" id="WP_184641804.1">
    <property type="nucleotide sequence ID" value="NZ_JACIFZ010000009.1"/>
</dbReference>
<dbReference type="PROSITE" id="PS50109">
    <property type="entry name" value="HIS_KIN"/>
    <property type="match status" value="1"/>
</dbReference>
<evidence type="ECO:0000256" key="3">
    <source>
        <dbReference type="ARBA" id="ARBA00022553"/>
    </source>
</evidence>
<dbReference type="EC" id="2.7.13.3" evidence="2"/>
<dbReference type="InterPro" id="IPR050428">
    <property type="entry name" value="TCS_sensor_his_kinase"/>
</dbReference>
<evidence type="ECO:0000256" key="4">
    <source>
        <dbReference type="ARBA" id="ARBA00022679"/>
    </source>
</evidence>
<evidence type="ECO:0000259" key="7">
    <source>
        <dbReference type="PROSITE" id="PS50109"/>
    </source>
</evidence>
<evidence type="ECO:0000256" key="6">
    <source>
        <dbReference type="SAM" id="Phobius"/>
    </source>
</evidence>
<dbReference type="SUPFAM" id="SSF55874">
    <property type="entry name" value="ATPase domain of HSP90 chaperone/DNA topoisomerase II/histidine kinase"/>
    <property type="match status" value="1"/>
</dbReference>
<feature type="domain" description="Histidine kinase" evidence="7">
    <location>
        <begin position="242"/>
        <end position="415"/>
    </location>
</feature>
<dbReference type="GO" id="GO:0000155">
    <property type="term" value="F:phosphorelay sensor kinase activity"/>
    <property type="evidence" value="ECO:0007669"/>
    <property type="project" value="InterPro"/>
</dbReference>
<dbReference type="CDD" id="cd00082">
    <property type="entry name" value="HisKA"/>
    <property type="match status" value="1"/>
</dbReference>
<protein>
    <recommendedName>
        <fullName evidence="2">histidine kinase</fullName>
        <ecNumber evidence="2">2.7.13.3</ecNumber>
    </recommendedName>
</protein>
<keyword evidence="6" id="KW-1133">Transmembrane helix</keyword>
<dbReference type="InterPro" id="IPR036890">
    <property type="entry name" value="HATPase_C_sf"/>
</dbReference>
<keyword evidence="4" id="KW-0808">Transferase</keyword>
<keyword evidence="6" id="KW-0472">Membrane</keyword>
<evidence type="ECO:0000313" key="8">
    <source>
        <dbReference type="EMBL" id="MBB4224955.1"/>
    </source>
</evidence>
<dbReference type="PANTHER" id="PTHR45436">
    <property type="entry name" value="SENSOR HISTIDINE KINASE YKOH"/>
    <property type="match status" value="1"/>
</dbReference>
<accession>A0A840FXN5</accession>
<dbReference type="InterPro" id="IPR005467">
    <property type="entry name" value="His_kinase_dom"/>
</dbReference>
<dbReference type="SMART" id="SM00388">
    <property type="entry name" value="HisKA"/>
    <property type="match status" value="1"/>
</dbReference>
<dbReference type="SUPFAM" id="SSF47384">
    <property type="entry name" value="Homodimeric domain of signal transducing histidine kinase"/>
    <property type="match status" value="1"/>
</dbReference>
<dbReference type="Gene3D" id="1.10.287.130">
    <property type="match status" value="1"/>
</dbReference>
<dbReference type="EMBL" id="JACIFZ010000009">
    <property type="protein sequence ID" value="MBB4224955.1"/>
    <property type="molecule type" value="Genomic_DNA"/>
</dbReference>
<dbReference type="InterPro" id="IPR003661">
    <property type="entry name" value="HisK_dim/P_dom"/>
</dbReference>
<dbReference type="GO" id="GO:0005886">
    <property type="term" value="C:plasma membrane"/>
    <property type="evidence" value="ECO:0007669"/>
    <property type="project" value="TreeGrafter"/>
</dbReference>
<keyword evidence="6" id="KW-0812">Transmembrane</keyword>
<name>A0A840FXN5_9BURK</name>
<comment type="caution">
    <text evidence="8">The sequence shown here is derived from an EMBL/GenBank/DDBJ whole genome shotgun (WGS) entry which is preliminary data.</text>
</comment>
<evidence type="ECO:0000256" key="1">
    <source>
        <dbReference type="ARBA" id="ARBA00000085"/>
    </source>
</evidence>
<evidence type="ECO:0000256" key="2">
    <source>
        <dbReference type="ARBA" id="ARBA00012438"/>
    </source>
</evidence>
<comment type="catalytic activity">
    <reaction evidence="1">
        <text>ATP + protein L-histidine = ADP + protein N-phospho-L-histidine.</text>
        <dbReference type="EC" id="2.7.13.3"/>
    </reaction>
</comment>
<gene>
    <name evidence="8" type="ORF">GGD71_005764</name>
</gene>
<dbReference type="Pfam" id="PF00512">
    <property type="entry name" value="HisKA"/>
    <property type="match status" value="1"/>
</dbReference>